<protein>
    <submittedName>
        <fullName evidence="1">Uncharacterized protein</fullName>
    </submittedName>
</protein>
<dbReference type="Gene3D" id="3.40.30.10">
    <property type="entry name" value="Glutaredoxin"/>
    <property type="match status" value="1"/>
</dbReference>
<proteinExistence type="predicted"/>
<dbReference type="KEGG" id="aaf:AURANDRAFT_70838"/>
<sequence length="160" mass="16666">MAAPDLPITLFADDSASSLQKLRDGKALVRCPACLTKLDGFVEAFGGDVAFASVCLDDPEFAKEIVEEHEWERMAHAGMDAETKELAKAHWGFKAVPYLVVLDATGETAFAGSALKVTAETIETALAGKENATAAAPPANAPAAPAAPAFAALSLDDDDF</sequence>
<organism evidence="1 2">
    <name type="scientific">Aureococcus anophagefferens</name>
    <name type="common">Harmful bloom alga</name>
    <dbReference type="NCBI Taxonomy" id="44056"/>
    <lineage>
        <taxon>Eukaryota</taxon>
        <taxon>Sar</taxon>
        <taxon>Stramenopiles</taxon>
        <taxon>Ochrophyta</taxon>
        <taxon>Pelagophyceae</taxon>
        <taxon>Pelagomonadales</taxon>
        <taxon>Pelagomonadaceae</taxon>
        <taxon>Aureococcus</taxon>
    </lineage>
</organism>
<reference evidence="1 2" key="1">
    <citation type="submission" date="2024-03" db="EMBL/GenBank/DDBJ databases">
        <title>Aureococcus anophagefferens CCMP1851 and Kratosvirus quantuckense: Draft genome of a second virus-susceptible host strain in the model system.</title>
        <authorList>
            <person name="Chase E."/>
            <person name="Truchon A.R."/>
            <person name="Schepens W."/>
            <person name="Wilhelm S.W."/>
        </authorList>
    </citation>
    <scope>NUCLEOTIDE SEQUENCE [LARGE SCALE GENOMIC DNA]</scope>
    <source>
        <strain evidence="1 2">CCMP1851</strain>
    </source>
</reference>
<dbReference type="SUPFAM" id="SSF52833">
    <property type="entry name" value="Thioredoxin-like"/>
    <property type="match status" value="1"/>
</dbReference>
<comment type="caution">
    <text evidence="1">The sequence shown here is derived from an EMBL/GenBank/DDBJ whole genome shotgun (WGS) entry which is preliminary data.</text>
</comment>
<accession>A0ABR1FXY6</accession>
<dbReference type="InterPro" id="IPR036249">
    <property type="entry name" value="Thioredoxin-like_sf"/>
</dbReference>
<name>A0ABR1FXY6_AURAN</name>
<evidence type="ECO:0000313" key="1">
    <source>
        <dbReference type="EMBL" id="KAK7241114.1"/>
    </source>
</evidence>
<dbReference type="Proteomes" id="UP001363151">
    <property type="component" value="Unassembled WGS sequence"/>
</dbReference>
<dbReference type="EMBL" id="JBBJCI010000206">
    <property type="protein sequence ID" value="KAK7241114.1"/>
    <property type="molecule type" value="Genomic_DNA"/>
</dbReference>
<keyword evidence="2" id="KW-1185">Reference proteome</keyword>
<evidence type="ECO:0000313" key="2">
    <source>
        <dbReference type="Proteomes" id="UP001363151"/>
    </source>
</evidence>
<gene>
    <name evidence="1" type="ORF">SO694_00053292</name>
</gene>